<keyword evidence="4" id="KW-0653">Protein transport</keyword>
<keyword evidence="8 9" id="KW-0539">Nucleus</keyword>
<evidence type="ECO:0000256" key="4">
    <source>
        <dbReference type="ARBA" id="ARBA00022927"/>
    </source>
</evidence>
<evidence type="ECO:0000256" key="1">
    <source>
        <dbReference type="ARBA" id="ARBA00009510"/>
    </source>
</evidence>
<evidence type="ECO:0000313" key="10">
    <source>
        <dbReference type="EMBL" id="SSX11326.1"/>
    </source>
</evidence>
<dbReference type="PANTHER" id="PTHR13003">
    <property type="entry name" value="NUP107-RELATED"/>
    <property type="match status" value="1"/>
</dbReference>
<dbReference type="Gene3D" id="1.20.190.50">
    <property type="match status" value="1"/>
</dbReference>
<evidence type="ECO:0000256" key="3">
    <source>
        <dbReference type="ARBA" id="ARBA00022816"/>
    </source>
</evidence>
<dbReference type="Pfam" id="PF04121">
    <property type="entry name" value="Nup84_Nup100"/>
    <property type="match status" value="2"/>
</dbReference>
<dbReference type="AlphaFoldDB" id="A0A336MKG0"/>
<comment type="similarity">
    <text evidence="1 9">Belongs to the nucleoporin Nup84/Nup107 family.</text>
</comment>
<sequence length="819" mass="95832">MESDLDRSLRLLEDAIPKNKNKLIRTTNRDQKNYPDIDLTMTVNMQEARMLLENSGFGLGNVESPNLNNTTASRMHLSTVSNLSSMSMVKNRVERRTEQLYEKFLEVLQVHTNDTEIFETISELTQAVIDTIEDVKSCGKREMAKAGAEDWLMHEKNTWQLLFALYKDRLLEQKDDEMDVDDAVMPLGNSEKAVIDHLYTTNSKLREYQLIVDWLEEIKCEETAHVGHFSDRTVGWENTLHQLQSAGLTMFGSSKEIVKHLDPDAPFRERKPLHDLDMQDEGRLTKQIFVELRRGRIEEAQSLCEHYGQPWRAAILEGWRLHHDPNYEPIDASGLKQPIEGNPRRDLWKRCAWQMADNVNIEDYSRAIAGLLSGHLGSLLNIAKENWSDLLWSYVKTQIDIRVESEIRDCCYLILDDIPELMKNIETWISDSTISTQMLRFLTHIVLFFRQIGKPHQEEIADRVIKAYVESLMKLGNSQLIAYYTAALPTEMQLQLYSQFMESITDSDTRRECFSEAINHGLDIQRIAFHTVDKIRNYEEPESDEPLNENVIRALDETKIKSLEWLTYSSDQICDLVWQANALIRSFMTQNKVECIRKTFKMVPSDAISTLIRFYGSRDNLPYREDCTIKEYFCHQAYLTAIDAFNYWSDCYYKQKPKPLAPVTSKPMGFTEKVALEHQEQMYQSDMEKWQQRVKDQTKQCCDFLYNILMFPDQGWLLEDPVPPEILEKEPEVWELRENQMQNLRKIIIPEVVLLLYKILSLSDQHQECMRLADMIASEDRQLYKCYSKQKLNEFLQKIADTSLELMNQKKDPWGYDQN</sequence>
<reference evidence="10" key="1">
    <citation type="submission" date="2018-04" db="EMBL/GenBank/DDBJ databases">
        <authorList>
            <person name="Go L.Y."/>
            <person name="Mitchell J.A."/>
        </authorList>
    </citation>
    <scope>NUCLEOTIDE SEQUENCE</scope>
    <source>
        <tissue evidence="10">Whole organism</tissue>
    </source>
</reference>
<evidence type="ECO:0000256" key="9">
    <source>
        <dbReference type="RuleBase" id="RU365072"/>
    </source>
</evidence>
<evidence type="ECO:0000313" key="11">
    <source>
        <dbReference type="EMBL" id="SSX30894.1"/>
    </source>
</evidence>
<keyword evidence="5 9" id="KW-0811">Translocation</keyword>
<comment type="subunit">
    <text evidence="9">Part of the nuclear pore complex (NPC).</text>
</comment>
<dbReference type="EMBL" id="UFQS01001519">
    <property type="protein sequence ID" value="SSX11326.1"/>
    <property type="molecule type" value="Genomic_DNA"/>
</dbReference>
<name>A0A336MKG0_CULSO</name>
<keyword evidence="2 9" id="KW-0813">Transport</keyword>
<evidence type="ECO:0000256" key="8">
    <source>
        <dbReference type="ARBA" id="ARBA00023242"/>
    </source>
</evidence>
<accession>A0A336MKG0</accession>
<proteinExistence type="inferred from homology"/>
<reference evidence="11" key="2">
    <citation type="submission" date="2018-07" db="EMBL/GenBank/DDBJ databases">
        <authorList>
            <person name="Quirk P.G."/>
            <person name="Krulwich T.A."/>
        </authorList>
    </citation>
    <scope>NUCLEOTIDE SEQUENCE</scope>
</reference>
<dbReference type="PANTHER" id="PTHR13003:SF2">
    <property type="entry name" value="NUCLEAR PORE COMPLEX PROTEIN NUP107"/>
    <property type="match status" value="1"/>
</dbReference>
<dbReference type="GO" id="GO:0006606">
    <property type="term" value="P:protein import into nucleus"/>
    <property type="evidence" value="ECO:0007669"/>
    <property type="project" value="TreeGrafter"/>
</dbReference>
<dbReference type="OMA" id="MAHIVLF"/>
<gene>
    <name evidence="11" type="primary">CSON003027</name>
</gene>
<dbReference type="GO" id="GO:0017056">
    <property type="term" value="F:structural constituent of nuclear pore"/>
    <property type="evidence" value="ECO:0007669"/>
    <property type="project" value="UniProtKB-UniRule"/>
</dbReference>
<dbReference type="GO" id="GO:0031965">
    <property type="term" value="C:nuclear membrane"/>
    <property type="evidence" value="ECO:0007669"/>
    <property type="project" value="UniProtKB-SubCell"/>
</dbReference>
<evidence type="ECO:0000256" key="5">
    <source>
        <dbReference type="ARBA" id="ARBA00023010"/>
    </source>
</evidence>
<keyword evidence="3" id="KW-0509">mRNA transport</keyword>
<organism evidence="11">
    <name type="scientific">Culicoides sonorensis</name>
    <name type="common">Biting midge</name>
    <dbReference type="NCBI Taxonomy" id="179676"/>
    <lineage>
        <taxon>Eukaryota</taxon>
        <taxon>Metazoa</taxon>
        <taxon>Ecdysozoa</taxon>
        <taxon>Arthropoda</taxon>
        <taxon>Hexapoda</taxon>
        <taxon>Insecta</taxon>
        <taxon>Pterygota</taxon>
        <taxon>Neoptera</taxon>
        <taxon>Endopterygota</taxon>
        <taxon>Diptera</taxon>
        <taxon>Nematocera</taxon>
        <taxon>Chironomoidea</taxon>
        <taxon>Ceratopogonidae</taxon>
        <taxon>Ceratopogoninae</taxon>
        <taxon>Culicoides</taxon>
        <taxon>Monoculicoides</taxon>
    </lineage>
</organism>
<evidence type="ECO:0000256" key="6">
    <source>
        <dbReference type="ARBA" id="ARBA00023132"/>
    </source>
</evidence>
<dbReference type="InterPro" id="IPR007252">
    <property type="entry name" value="Nup84/Nup107"/>
</dbReference>
<protein>
    <recommendedName>
        <fullName evidence="9">Nuclear pore complex protein</fullName>
    </recommendedName>
</protein>
<dbReference type="VEuPathDB" id="VectorBase:CSON003027"/>
<dbReference type="Gene3D" id="1.10.3450.20">
    <property type="match status" value="1"/>
</dbReference>
<dbReference type="GO" id="GO:0031080">
    <property type="term" value="C:nuclear pore outer ring"/>
    <property type="evidence" value="ECO:0007669"/>
    <property type="project" value="TreeGrafter"/>
</dbReference>
<dbReference type="FunFam" id="1.10.3450.20:FF:000001">
    <property type="entry name" value="Nuclear pore complex protein"/>
    <property type="match status" value="1"/>
</dbReference>
<comment type="subcellular location">
    <subcellularLocation>
        <location evidence="9">Nucleus</location>
        <location evidence="9">Nuclear pore complex</location>
    </subcellularLocation>
    <subcellularLocation>
        <location evidence="9">Nucleus membrane</location>
    </subcellularLocation>
</comment>
<evidence type="ECO:0000256" key="7">
    <source>
        <dbReference type="ARBA" id="ARBA00023136"/>
    </source>
</evidence>
<dbReference type="GO" id="GO:0006406">
    <property type="term" value="P:mRNA export from nucleus"/>
    <property type="evidence" value="ECO:0007669"/>
    <property type="project" value="TreeGrafter"/>
</dbReference>
<dbReference type="EMBL" id="UFQT01001519">
    <property type="protein sequence ID" value="SSX30894.1"/>
    <property type="molecule type" value="Genomic_DNA"/>
</dbReference>
<dbReference type="GO" id="GO:0000973">
    <property type="term" value="P:post-transcriptional tethering of RNA polymerase II gene DNA at nuclear periphery"/>
    <property type="evidence" value="ECO:0007669"/>
    <property type="project" value="TreeGrafter"/>
</dbReference>
<comment type="function">
    <text evidence="9">Functions as a component of the nuclear pore complex (NPC).</text>
</comment>
<keyword evidence="7 9" id="KW-0472">Membrane</keyword>
<keyword evidence="6 9" id="KW-0906">Nuclear pore complex</keyword>
<evidence type="ECO:0000256" key="2">
    <source>
        <dbReference type="ARBA" id="ARBA00022448"/>
    </source>
</evidence>